<name>A0A2S7I3M5_9FLAO</name>
<reference evidence="1 2" key="1">
    <citation type="submission" date="2018-02" db="EMBL/GenBank/DDBJ databases">
        <title>Draft genome sequence of bacterial isolates from marine environment.</title>
        <authorList>
            <person name="Singh S.K."/>
            <person name="Hill R."/>
            <person name="Major S."/>
            <person name="Cai H."/>
            <person name="Li Y."/>
        </authorList>
    </citation>
    <scope>NUCLEOTIDE SEQUENCE [LARGE SCALE GENOMIC DNA]</scope>
    <source>
        <strain evidence="1 2">IMET F</strain>
    </source>
</reference>
<evidence type="ECO:0000313" key="2">
    <source>
        <dbReference type="Proteomes" id="UP000238565"/>
    </source>
</evidence>
<dbReference type="AlphaFoldDB" id="A0A2S7I3M5"/>
<protein>
    <submittedName>
        <fullName evidence="1">Uncharacterized protein</fullName>
    </submittedName>
</protein>
<proteinExistence type="predicted"/>
<gene>
    <name evidence="1" type="ORF">C3729_10455</name>
</gene>
<dbReference type="Proteomes" id="UP000238565">
    <property type="component" value="Unassembled WGS sequence"/>
</dbReference>
<dbReference type="EMBL" id="PTPZ01000006">
    <property type="protein sequence ID" value="PPZ91085.1"/>
    <property type="molecule type" value="Genomic_DNA"/>
</dbReference>
<accession>A0A2S7I3M5</accession>
<organism evidence="1 2">
    <name type="scientific">Cloacibacterium normanense</name>
    <dbReference type="NCBI Taxonomy" id="237258"/>
    <lineage>
        <taxon>Bacteria</taxon>
        <taxon>Pseudomonadati</taxon>
        <taxon>Bacteroidota</taxon>
        <taxon>Flavobacteriia</taxon>
        <taxon>Flavobacteriales</taxon>
        <taxon>Weeksellaceae</taxon>
    </lineage>
</organism>
<sequence length="88" mass="10852">MSDIFKNDSDYRIEVYRLAKYQYLGKDYQRYVKIYEQNYVGNVYKFSQWLSESQNLNNWTHIRVFARRNNSFINQYEKGFFIPAKPKN</sequence>
<dbReference type="RefSeq" id="WP_104794089.1">
    <property type="nucleotide sequence ID" value="NZ_PTPZ01000006.1"/>
</dbReference>
<evidence type="ECO:0000313" key="1">
    <source>
        <dbReference type="EMBL" id="PPZ91085.1"/>
    </source>
</evidence>
<comment type="caution">
    <text evidence="1">The sequence shown here is derived from an EMBL/GenBank/DDBJ whole genome shotgun (WGS) entry which is preliminary data.</text>
</comment>